<evidence type="ECO:0000313" key="5">
    <source>
        <dbReference type="Proteomes" id="UP000694843"/>
    </source>
</evidence>
<dbReference type="GeneID" id="108681230"/>
<keyword evidence="5" id="KW-1185">Reference proteome</keyword>
<dbReference type="Proteomes" id="UP000694843">
    <property type="component" value="Unplaced"/>
</dbReference>
<dbReference type="SUPFAM" id="SSF49854">
    <property type="entry name" value="Spermadhesin, CUB domain"/>
    <property type="match status" value="1"/>
</dbReference>
<name>A0A8B7PJT6_HYAAZ</name>
<comment type="caution">
    <text evidence="2">Lacks conserved residue(s) required for the propagation of feature annotation.</text>
</comment>
<dbReference type="KEGG" id="hazt:108681230"/>
<dbReference type="AlphaFoldDB" id="A0A8B7PJT6"/>
<evidence type="ECO:0000259" key="4">
    <source>
        <dbReference type="PROSITE" id="PS01180"/>
    </source>
</evidence>
<proteinExistence type="predicted"/>
<dbReference type="Gene3D" id="2.60.120.290">
    <property type="entry name" value="Spermadhesin, CUB domain"/>
    <property type="match status" value="2"/>
</dbReference>
<dbReference type="RefSeq" id="XP_018025732.1">
    <property type="nucleotide sequence ID" value="XM_018170243.2"/>
</dbReference>
<dbReference type="PANTHER" id="PTHR33236">
    <property type="entry name" value="INTRAFLAGELLAR TRANSPORT PROTEIN 122 FAMILY PROTEIN-RELATED"/>
    <property type="match status" value="1"/>
</dbReference>
<dbReference type="InterPro" id="IPR058698">
    <property type="entry name" value="CUB_metazoa"/>
</dbReference>
<gene>
    <name evidence="6" type="primary">LOC108681230</name>
</gene>
<dbReference type="Pfam" id="PF26080">
    <property type="entry name" value="CUB_animal"/>
    <property type="match status" value="1"/>
</dbReference>
<feature type="domain" description="CUB" evidence="4">
    <location>
        <begin position="50"/>
        <end position="189"/>
    </location>
</feature>
<feature type="disulfide bond" evidence="2">
    <location>
        <begin position="50"/>
        <end position="77"/>
    </location>
</feature>
<dbReference type="OrthoDB" id="6337346at2759"/>
<dbReference type="InterPro" id="IPR000859">
    <property type="entry name" value="CUB_dom"/>
</dbReference>
<feature type="chain" id="PRO_5034629609" evidence="3">
    <location>
        <begin position="26"/>
        <end position="343"/>
    </location>
</feature>
<dbReference type="PANTHER" id="PTHR33236:SF5">
    <property type="entry name" value="CUB DOMAIN-CONTAINING PROTEIN"/>
    <property type="match status" value="1"/>
</dbReference>
<protein>
    <submittedName>
        <fullName evidence="6">Uncharacterized protein LOC108681230</fullName>
    </submittedName>
</protein>
<evidence type="ECO:0000256" key="3">
    <source>
        <dbReference type="SAM" id="SignalP"/>
    </source>
</evidence>
<evidence type="ECO:0000313" key="6">
    <source>
        <dbReference type="RefSeq" id="XP_018025732.1"/>
    </source>
</evidence>
<accession>A0A8B7PJT6</accession>
<evidence type="ECO:0000256" key="2">
    <source>
        <dbReference type="PROSITE-ProRule" id="PRU00059"/>
    </source>
</evidence>
<organism evidence="5 6">
    <name type="scientific">Hyalella azteca</name>
    <name type="common">Amphipod</name>
    <dbReference type="NCBI Taxonomy" id="294128"/>
    <lineage>
        <taxon>Eukaryota</taxon>
        <taxon>Metazoa</taxon>
        <taxon>Ecdysozoa</taxon>
        <taxon>Arthropoda</taxon>
        <taxon>Crustacea</taxon>
        <taxon>Multicrustacea</taxon>
        <taxon>Malacostraca</taxon>
        <taxon>Eumalacostraca</taxon>
        <taxon>Peracarida</taxon>
        <taxon>Amphipoda</taxon>
        <taxon>Senticaudata</taxon>
        <taxon>Talitrida</taxon>
        <taxon>Talitroidea</taxon>
        <taxon>Hyalellidae</taxon>
        <taxon>Hyalella</taxon>
    </lineage>
</organism>
<feature type="signal peptide" evidence="3">
    <location>
        <begin position="1"/>
        <end position="25"/>
    </location>
</feature>
<sequence>MPRMMCYSRVIACWALLAALGPATPATIEDLERPHQIDGLNSSPQLTRSCESSTNINGTLFQNPEYPSVTTTPICACKLKVYLVNKNICQIRLDFIDFSLAQPNREGVCEQDFLQVTGGVTNIPLICGNNSGQHLYMDVIPGSRSVNITVHTSTAGAKWNISVTQIKCNAVNRAPAGCLQYFTNTFGTIKSFNSPYDANPDLINTAPMATTQLANQTYSVCIKSQSGFCSIAYRKTSGVTNDYSFSLSGDPAARPIGTIGSVGSTDCTTDYLIIPNGIITDVSYPAITSDRYCGVNFPSKVESQVQPFVLYVVTDETETNHADTVLNDGGNAGFSISYRIQPC</sequence>
<evidence type="ECO:0000256" key="1">
    <source>
        <dbReference type="ARBA" id="ARBA00023157"/>
    </source>
</evidence>
<dbReference type="OMA" id="LINTAPM"/>
<reference evidence="6" key="1">
    <citation type="submission" date="2025-08" db="UniProtKB">
        <authorList>
            <consortium name="RefSeq"/>
        </authorList>
    </citation>
    <scope>IDENTIFICATION</scope>
    <source>
        <tissue evidence="6">Whole organism</tissue>
    </source>
</reference>
<dbReference type="InterPro" id="IPR035914">
    <property type="entry name" value="Sperma_CUB_dom_sf"/>
</dbReference>
<keyword evidence="1 2" id="KW-1015">Disulfide bond</keyword>
<dbReference type="PROSITE" id="PS01180">
    <property type="entry name" value="CUB"/>
    <property type="match status" value="1"/>
</dbReference>
<keyword evidence="3" id="KW-0732">Signal</keyword>